<name>A0A0R1RF07_9LACO</name>
<proteinExistence type="predicted"/>
<reference evidence="1 2" key="1">
    <citation type="journal article" date="2015" name="Genome Announc.">
        <title>Expanding the biotechnology potential of lactobacilli through comparative genomics of 213 strains and associated genera.</title>
        <authorList>
            <person name="Sun Z."/>
            <person name="Harris H.M."/>
            <person name="McCann A."/>
            <person name="Guo C."/>
            <person name="Argimon S."/>
            <person name="Zhang W."/>
            <person name="Yang X."/>
            <person name="Jeffery I.B."/>
            <person name="Cooney J.C."/>
            <person name="Kagawa T.F."/>
            <person name="Liu W."/>
            <person name="Song Y."/>
            <person name="Salvetti E."/>
            <person name="Wrobel A."/>
            <person name="Rasinkangas P."/>
            <person name="Parkhill J."/>
            <person name="Rea M.C."/>
            <person name="O'Sullivan O."/>
            <person name="Ritari J."/>
            <person name="Douillard F.P."/>
            <person name="Paul Ross R."/>
            <person name="Yang R."/>
            <person name="Briner A.E."/>
            <person name="Felis G.E."/>
            <person name="de Vos W.M."/>
            <person name="Barrangou R."/>
            <person name="Klaenhammer T.R."/>
            <person name="Caufield P.W."/>
            <person name="Cui Y."/>
            <person name="Zhang H."/>
            <person name="O'Toole P.W."/>
        </authorList>
    </citation>
    <scope>NUCLEOTIDE SEQUENCE [LARGE SCALE GENOMIC DNA]</scope>
    <source>
        <strain evidence="1 2">DSM 13343</strain>
    </source>
</reference>
<protein>
    <submittedName>
        <fullName evidence="1">Uncharacterized protein</fullName>
    </submittedName>
</protein>
<evidence type="ECO:0000313" key="2">
    <source>
        <dbReference type="Proteomes" id="UP000051790"/>
    </source>
</evidence>
<accession>A0A0R1RF07</accession>
<dbReference type="Proteomes" id="UP000051790">
    <property type="component" value="Unassembled WGS sequence"/>
</dbReference>
<keyword evidence="2" id="KW-1185">Reference proteome</keyword>
<comment type="caution">
    <text evidence="1">The sequence shown here is derived from an EMBL/GenBank/DDBJ whole genome shotgun (WGS) entry which is preliminary data.</text>
</comment>
<evidence type="ECO:0000313" key="1">
    <source>
        <dbReference type="EMBL" id="KRL51928.1"/>
    </source>
</evidence>
<organism evidence="1 2">
    <name type="scientific">Lacticaseibacillus manihotivorans DSM 13343 = JCM 12514</name>
    <dbReference type="NCBI Taxonomy" id="1423769"/>
    <lineage>
        <taxon>Bacteria</taxon>
        <taxon>Bacillati</taxon>
        <taxon>Bacillota</taxon>
        <taxon>Bacilli</taxon>
        <taxon>Lactobacillales</taxon>
        <taxon>Lactobacillaceae</taxon>
        <taxon>Lacticaseibacillus</taxon>
    </lineage>
</organism>
<sequence length="193" mass="21416">MTTIQEDLKQPQLLAIPDNPRLLNHRALLCGTLVSGKHVIPKSGMMGFLKYVMSDISLHVETDRLVLHQQLHKNLSLVPTAIDVFVDQYDYNQDVLLGSHPGPIYRTLLHVVTPDLTCYLHIPSAVAGQYLLLYPGDLPVHDLFGLADLPHTDSDYALNDAINAIGFKPWIQGTGLEFFAESANVAGHYHVND</sequence>
<dbReference type="PATRIC" id="fig|1423769.4.peg.3130"/>
<dbReference type="EMBL" id="AZEU01000055">
    <property type="protein sequence ID" value="KRL51928.1"/>
    <property type="molecule type" value="Genomic_DNA"/>
</dbReference>
<dbReference type="AlphaFoldDB" id="A0A0R1RF07"/>
<gene>
    <name evidence="1" type="ORF">FD01_GL002901</name>
</gene>